<dbReference type="EMBL" id="BGPR01012277">
    <property type="protein sequence ID" value="GBN55388.1"/>
    <property type="molecule type" value="Genomic_DNA"/>
</dbReference>
<sequence>MPCVYSFVAEVPSLWYVYPWEYVEEQLGGEKDLKTGLHSFCYPTLIKPARPLYWEHCKAKKAKRPGKSVGLEKRPARMVFRQIREDPFRSARIKLLSG</sequence>
<dbReference type="Proteomes" id="UP000499080">
    <property type="component" value="Unassembled WGS sequence"/>
</dbReference>
<accession>A0A4Y2PU25</accession>
<protein>
    <submittedName>
        <fullName evidence="1">Uncharacterized protein</fullName>
    </submittedName>
</protein>
<evidence type="ECO:0000313" key="1">
    <source>
        <dbReference type="EMBL" id="GBN55388.1"/>
    </source>
</evidence>
<organism evidence="1 2">
    <name type="scientific">Araneus ventricosus</name>
    <name type="common">Orbweaver spider</name>
    <name type="synonym">Epeira ventricosa</name>
    <dbReference type="NCBI Taxonomy" id="182803"/>
    <lineage>
        <taxon>Eukaryota</taxon>
        <taxon>Metazoa</taxon>
        <taxon>Ecdysozoa</taxon>
        <taxon>Arthropoda</taxon>
        <taxon>Chelicerata</taxon>
        <taxon>Arachnida</taxon>
        <taxon>Araneae</taxon>
        <taxon>Araneomorphae</taxon>
        <taxon>Entelegynae</taxon>
        <taxon>Araneoidea</taxon>
        <taxon>Araneidae</taxon>
        <taxon>Araneus</taxon>
    </lineage>
</organism>
<reference evidence="1 2" key="1">
    <citation type="journal article" date="2019" name="Sci. Rep.">
        <title>Orb-weaving spider Araneus ventricosus genome elucidates the spidroin gene catalogue.</title>
        <authorList>
            <person name="Kono N."/>
            <person name="Nakamura H."/>
            <person name="Ohtoshi R."/>
            <person name="Moran D.A.P."/>
            <person name="Shinohara A."/>
            <person name="Yoshida Y."/>
            <person name="Fujiwara M."/>
            <person name="Mori M."/>
            <person name="Tomita M."/>
            <person name="Arakawa K."/>
        </authorList>
    </citation>
    <scope>NUCLEOTIDE SEQUENCE [LARGE SCALE GENOMIC DNA]</scope>
</reference>
<dbReference type="AlphaFoldDB" id="A0A4Y2PU25"/>
<keyword evidence="2" id="KW-1185">Reference proteome</keyword>
<gene>
    <name evidence="1" type="ORF">AVEN_45464_1</name>
</gene>
<evidence type="ECO:0000313" key="2">
    <source>
        <dbReference type="Proteomes" id="UP000499080"/>
    </source>
</evidence>
<name>A0A4Y2PU25_ARAVE</name>
<comment type="caution">
    <text evidence="1">The sequence shown here is derived from an EMBL/GenBank/DDBJ whole genome shotgun (WGS) entry which is preliminary data.</text>
</comment>
<proteinExistence type="predicted"/>